<evidence type="ECO:0000313" key="10">
    <source>
        <dbReference type="Proteomes" id="UP000515563"/>
    </source>
</evidence>
<dbReference type="PROSITE" id="PS51892">
    <property type="entry name" value="SUBTILASE"/>
    <property type="match status" value="1"/>
</dbReference>
<evidence type="ECO:0000256" key="7">
    <source>
        <dbReference type="SAM" id="SignalP"/>
    </source>
</evidence>
<dbReference type="GO" id="GO:0006508">
    <property type="term" value="P:proteolysis"/>
    <property type="evidence" value="ECO:0007669"/>
    <property type="project" value="UniProtKB-KW"/>
</dbReference>
<reference evidence="10" key="1">
    <citation type="submission" date="2019-09" db="EMBL/GenBank/DDBJ databases">
        <title>Antimicrobial potential of Antarctic Bacteria.</title>
        <authorList>
            <person name="Benaud N."/>
            <person name="Edwards R.J."/>
            <person name="Ferrari B.C."/>
        </authorList>
    </citation>
    <scope>NUCLEOTIDE SEQUENCE [LARGE SCALE GENOMIC DNA]</scope>
    <source>
        <strain evidence="10">SPB151</strain>
    </source>
</reference>
<dbReference type="InterPro" id="IPR050131">
    <property type="entry name" value="Peptidase_S8_subtilisin-like"/>
</dbReference>
<proteinExistence type="inferred from homology"/>
<keyword evidence="2 5" id="KW-0645">Protease</keyword>
<evidence type="ECO:0000256" key="6">
    <source>
        <dbReference type="RuleBase" id="RU003355"/>
    </source>
</evidence>
<dbReference type="InterPro" id="IPR022398">
    <property type="entry name" value="Peptidase_S8_His-AS"/>
</dbReference>
<dbReference type="PROSITE" id="PS00138">
    <property type="entry name" value="SUBTILASE_SER"/>
    <property type="match status" value="1"/>
</dbReference>
<keyword evidence="10" id="KW-1185">Reference proteome</keyword>
<dbReference type="InterPro" id="IPR023827">
    <property type="entry name" value="Peptidase_S8_Asp-AS"/>
</dbReference>
<dbReference type="SUPFAM" id="SSF52743">
    <property type="entry name" value="Subtilisin-like"/>
    <property type="match status" value="1"/>
</dbReference>
<evidence type="ECO:0000259" key="8">
    <source>
        <dbReference type="Pfam" id="PF00082"/>
    </source>
</evidence>
<feature type="active site" description="Charge relay system" evidence="5">
    <location>
        <position position="477"/>
    </location>
</feature>
<gene>
    <name evidence="9" type="ORF">F1D05_09095</name>
</gene>
<feature type="signal peptide" evidence="7">
    <location>
        <begin position="1"/>
        <end position="23"/>
    </location>
</feature>
<dbReference type="InterPro" id="IPR036852">
    <property type="entry name" value="Peptidase_S8/S53_dom_sf"/>
</dbReference>
<evidence type="ECO:0000313" key="9">
    <source>
        <dbReference type="EMBL" id="QNE18012.1"/>
    </source>
</evidence>
<accession>A0A7G6WVJ7</accession>
<keyword evidence="7" id="KW-0732">Signal</keyword>
<feature type="active site" description="Charge relay system" evidence="5">
    <location>
        <position position="172"/>
    </location>
</feature>
<dbReference type="PROSITE" id="PS00136">
    <property type="entry name" value="SUBTILASE_ASP"/>
    <property type="match status" value="1"/>
</dbReference>
<dbReference type="PROSITE" id="PS00137">
    <property type="entry name" value="SUBTILASE_HIS"/>
    <property type="match status" value="1"/>
</dbReference>
<dbReference type="PANTHER" id="PTHR43806:SF11">
    <property type="entry name" value="CEREVISIN-RELATED"/>
    <property type="match status" value="1"/>
</dbReference>
<dbReference type="KEGG" id="kqi:F1D05_09095"/>
<feature type="chain" id="PRO_5038897002" evidence="7">
    <location>
        <begin position="24"/>
        <end position="568"/>
    </location>
</feature>
<dbReference type="AlphaFoldDB" id="A0A7G6WVJ7"/>
<dbReference type="InterPro" id="IPR015500">
    <property type="entry name" value="Peptidase_S8_subtilisin-rel"/>
</dbReference>
<sequence length="568" mass="59432">MRDVRRSLYAASGVVALIVTALAVPVSAGAGATTVAGGNTEYLVLLKAGADHAQALAAVQSAGGQVTKENRNLGTMTVRAADTGFSTRVSKSAAIDGAARSQVIGKLPQVKPSVIEQENLGAAASSAKTKAKSVAKGMDPLDPQLWGLRMVRSDLARTVQPGKKAVKVGVLDSGIDARNPDIAPNFDWNLSRNFAPDLPEIDGPCEFRGCVDPVGWDDSGHGTHVAGTIGAAANGLGVSGVAPNVTLVEIRGGQDSGFVFLGPVTDALTYAGDVGLDVVNMSFYVDPWLYNCVNNPADSPEAQLEQRTTINTMRRALDYAHNKGVSLVAALGNNHEDLGKPRTDISSPDFGDVPAYPRPIDNATCLDLPVEGPHVIGVSALGPSGRKADYSNYGLEQIEVSAPGGYFRDYFGTPQFRTNENLILSTYPVNVLQAKGLVDAAGEITATGLAGGVQKQCPAGVTDYTGCGYYNWLQGTSMASPHVTGVAALIVSEYGKKGPHNSFGLSPDRVQQILLGSAQHRACPVPPLVSYVNEGRTAEFDALCEGGRNFNGFYGNGIVDAWAAVTRY</sequence>
<keyword evidence="3 5" id="KW-0378">Hydrolase</keyword>
<dbReference type="InterPro" id="IPR000209">
    <property type="entry name" value="Peptidase_S8/S53_dom"/>
</dbReference>
<evidence type="ECO:0000256" key="3">
    <source>
        <dbReference type="ARBA" id="ARBA00022801"/>
    </source>
</evidence>
<evidence type="ECO:0000256" key="2">
    <source>
        <dbReference type="ARBA" id="ARBA00022670"/>
    </source>
</evidence>
<dbReference type="Gene3D" id="3.40.50.200">
    <property type="entry name" value="Peptidase S8/S53 domain"/>
    <property type="match status" value="1"/>
</dbReference>
<protein>
    <submittedName>
        <fullName evidence="9">S8 family serine peptidase</fullName>
    </submittedName>
</protein>
<organism evidence="9 10">
    <name type="scientific">Kribbella qitaiheensis</name>
    <dbReference type="NCBI Taxonomy" id="1544730"/>
    <lineage>
        <taxon>Bacteria</taxon>
        <taxon>Bacillati</taxon>
        <taxon>Actinomycetota</taxon>
        <taxon>Actinomycetes</taxon>
        <taxon>Propionibacteriales</taxon>
        <taxon>Kribbellaceae</taxon>
        <taxon>Kribbella</taxon>
    </lineage>
</organism>
<dbReference type="EMBL" id="CP043661">
    <property type="protein sequence ID" value="QNE18012.1"/>
    <property type="molecule type" value="Genomic_DNA"/>
</dbReference>
<evidence type="ECO:0000256" key="1">
    <source>
        <dbReference type="ARBA" id="ARBA00011073"/>
    </source>
</evidence>
<evidence type="ECO:0000256" key="4">
    <source>
        <dbReference type="ARBA" id="ARBA00022825"/>
    </source>
</evidence>
<evidence type="ECO:0000256" key="5">
    <source>
        <dbReference type="PROSITE-ProRule" id="PRU01240"/>
    </source>
</evidence>
<feature type="active site" description="Charge relay system" evidence="5">
    <location>
        <position position="221"/>
    </location>
</feature>
<feature type="domain" description="Peptidase S8/S53" evidence="8">
    <location>
        <begin position="164"/>
        <end position="526"/>
    </location>
</feature>
<dbReference type="RefSeq" id="WP_185446848.1">
    <property type="nucleotide sequence ID" value="NZ_CP043661.1"/>
</dbReference>
<keyword evidence="4 5" id="KW-0720">Serine protease</keyword>
<name>A0A7G6WVJ7_9ACTN</name>
<dbReference type="PANTHER" id="PTHR43806">
    <property type="entry name" value="PEPTIDASE S8"/>
    <property type="match status" value="1"/>
</dbReference>
<dbReference type="Proteomes" id="UP000515563">
    <property type="component" value="Chromosome"/>
</dbReference>
<comment type="similarity">
    <text evidence="1 5 6">Belongs to the peptidase S8 family.</text>
</comment>
<reference evidence="9 10" key="2">
    <citation type="journal article" date="2020" name="Microbiol. Resour. Announc.">
        <title>Antarctic desert soil bacteria exhibit high novel natural product potential, evaluated through long-read genome sequencing and comparative genomics.</title>
        <authorList>
            <person name="Benaud N."/>
            <person name="Edwards R.J."/>
            <person name="Amos T.G."/>
            <person name="D'Agostino P.M."/>
            <person name="Gutierrez-Chavez C."/>
            <person name="Montgomery K."/>
            <person name="Nicetic I."/>
            <person name="Ferrari B.C."/>
        </authorList>
    </citation>
    <scope>NUCLEOTIDE SEQUENCE [LARGE SCALE GENOMIC DNA]</scope>
    <source>
        <strain evidence="9 10">SPB151</strain>
    </source>
</reference>
<dbReference type="Pfam" id="PF00082">
    <property type="entry name" value="Peptidase_S8"/>
    <property type="match status" value="1"/>
</dbReference>
<dbReference type="GO" id="GO:0004252">
    <property type="term" value="F:serine-type endopeptidase activity"/>
    <property type="evidence" value="ECO:0007669"/>
    <property type="project" value="UniProtKB-UniRule"/>
</dbReference>
<dbReference type="PRINTS" id="PR00723">
    <property type="entry name" value="SUBTILISIN"/>
</dbReference>
<dbReference type="InterPro" id="IPR023828">
    <property type="entry name" value="Peptidase_S8_Ser-AS"/>
</dbReference>